<proteinExistence type="predicted"/>
<dbReference type="RefSeq" id="WP_195870342.1">
    <property type="nucleotide sequence ID" value="NZ_JADOET010000002.1"/>
</dbReference>
<dbReference type="EMBL" id="JADOET010000002">
    <property type="protein sequence ID" value="MBF8149067.1"/>
    <property type="molecule type" value="Genomic_DNA"/>
</dbReference>
<keyword evidence="2" id="KW-1185">Reference proteome</keyword>
<dbReference type="Proteomes" id="UP000611215">
    <property type="component" value="Unassembled WGS sequence"/>
</dbReference>
<accession>A0ABS0EHN1</accession>
<evidence type="ECO:0000313" key="2">
    <source>
        <dbReference type="Proteomes" id="UP000611215"/>
    </source>
</evidence>
<gene>
    <name evidence="1" type="ORF">ITJ86_04120</name>
</gene>
<name>A0ABS0EHN1_9FLAO</name>
<evidence type="ECO:0008006" key="3">
    <source>
        <dbReference type="Google" id="ProtNLM"/>
    </source>
</evidence>
<comment type="caution">
    <text evidence="1">The sequence shown here is derived from an EMBL/GenBank/DDBJ whole genome shotgun (WGS) entry which is preliminary data.</text>
</comment>
<evidence type="ECO:0000313" key="1">
    <source>
        <dbReference type="EMBL" id="MBF8149067.1"/>
    </source>
</evidence>
<protein>
    <recommendedName>
        <fullName evidence="3">DNA-binding protein</fullName>
    </recommendedName>
</protein>
<organism evidence="1 2">
    <name type="scientific">Winogradskyella marina</name>
    <dbReference type="NCBI Taxonomy" id="2785530"/>
    <lineage>
        <taxon>Bacteria</taxon>
        <taxon>Pseudomonadati</taxon>
        <taxon>Bacteroidota</taxon>
        <taxon>Flavobacteriia</taxon>
        <taxon>Flavobacteriales</taxon>
        <taxon>Flavobacteriaceae</taxon>
        <taxon>Winogradskyella</taxon>
    </lineage>
</organism>
<sequence length="53" mass="6262">MSNNPKWLSSKEVITTAKIKSCELMHYRMEGKLEFKKQGNSYFYSKESVDKLK</sequence>
<reference evidence="1 2" key="1">
    <citation type="submission" date="2020-11" db="EMBL/GenBank/DDBJ databases">
        <title>Winogradskyella marina sp. nov., isolated from marine sediment.</title>
        <authorList>
            <person name="Bo J."/>
            <person name="Wang S."/>
            <person name="Song X."/>
            <person name="Du Z."/>
        </authorList>
    </citation>
    <scope>NUCLEOTIDE SEQUENCE [LARGE SCALE GENOMIC DNA]</scope>
    <source>
        <strain evidence="1 2">F6397</strain>
    </source>
</reference>